<dbReference type="EMBL" id="DQ886767">
    <property type="protein sequence ID" value="ABI52684.1"/>
    <property type="molecule type" value="mRNA"/>
</dbReference>
<dbReference type="GO" id="GO:0030682">
    <property type="term" value="P:symbiont-mediated perturbation of host defenses"/>
    <property type="evidence" value="ECO:0007669"/>
    <property type="project" value="InterPro"/>
</dbReference>
<name>Q09JS9_ARGMO</name>
<organism evidence="1">
    <name type="scientific">Argas monolakensis</name>
    <name type="common">Mono lake bird tick</name>
    <dbReference type="NCBI Taxonomy" id="34602"/>
    <lineage>
        <taxon>Eukaryota</taxon>
        <taxon>Metazoa</taxon>
        <taxon>Ecdysozoa</taxon>
        <taxon>Arthropoda</taxon>
        <taxon>Chelicerata</taxon>
        <taxon>Arachnida</taxon>
        <taxon>Acari</taxon>
        <taxon>Parasitiformes</taxon>
        <taxon>Ixodida</taxon>
        <taxon>Ixodoidea</taxon>
        <taxon>Argasidae</taxon>
        <taxon>Argasinae</taxon>
        <taxon>Argas</taxon>
    </lineage>
</organism>
<sequence length="101" mass="11746">MGTTGPNIFRARFAQHEDNDGDYEYTTVNPYRVFLDFRIVYAKPSTCTIIRTLDDNECELWVHEKYIRKIPTCCHFIYDAFCGTNKVQFYDAGTCANSQLP</sequence>
<dbReference type="AlphaFoldDB" id="Q09JS9"/>
<dbReference type="Gene3D" id="2.40.128.20">
    <property type="match status" value="1"/>
</dbReference>
<proteinExistence type="evidence at transcript level"/>
<evidence type="ECO:0000313" key="1">
    <source>
        <dbReference type="EMBL" id="ABI52684.1"/>
    </source>
</evidence>
<dbReference type="GO" id="GO:0043176">
    <property type="term" value="F:amine binding"/>
    <property type="evidence" value="ECO:0007669"/>
    <property type="project" value="InterPro"/>
</dbReference>
<protein>
    <submittedName>
        <fullName evidence="1">Lipocalin</fullName>
    </submittedName>
</protein>
<dbReference type="SUPFAM" id="SSF50814">
    <property type="entry name" value="Lipocalins"/>
    <property type="match status" value="1"/>
</dbReference>
<dbReference type="InterPro" id="IPR012674">
    <property type="entry name" value="Calycin"/>
</dbReference>
<accession>Q09JS9</accession>
<dbReference type="InterPro" id="IPR002970">
    <property type="entry name" value="Tick_his-bd"/>
</dbReference>
<dbReference type="Pfam" id="PF02098">
    <property type="entry name" value="His_binding"/>
    <property type="match status" value="1"/>
</dbReference>
<reference evidence="1" key="1">
    <citation type="journal article" date="2008" name="Insect Biochem. Mol. Biol.">
        <title>Comparative sialomics between hard and soft ticks: implications for the evolution of blood-feeding behavior.</title>
        <authorList>
            <person name="Mans B.J."/>
            <person name="Andersen J.F."/>
            <person name="Francischetti I.M."/>
            <person name="Valenzuela J.G."/>
            <person name="Schwan T.G."/>
            <person name="Pham V.M."/>
            <person name="Garfield M.K."/>
            <person name="Hammer C.H."/>
            <person name="Ribeiro J.M."/>
        </authorList>
    </citation>
    <scope>NUCLEOTIDE SEQUENCE</scope>
    <source>
        <strain evidence="1">AM-118</strain>
        <tissue evidence="1">Adult salivary gland</tissue>
    </source>
</reference>